<dbReference type="InterPro" id="IPR045523">
    <property type="entry name" value="GASH"/>
</dbReference>
<dbReference type="RefSeq" id="WP_171413680.1">
    <property type="nucleotide sequence ID" value="NZ_JABFJW010000063.1"/>
</dbReference>
<accession>A0A7Y4NDJ1</accession>
<evidence type="ECO:0000313" key="3">
    <source>
        <dbReference type="Proteomes" id="UP000528460"/>
    </source>
</evidence>
<reference evidence="2 3" key="1">
    <citation type="submission" date="2020-05" db="EMBL/GenBank/DDBJ databases">
        <authorList>
            <person name="Whitworth D."/>
        </authorList>
    </citation>
    <scope>NUCLEOTIDE SEQUENCE [LARGE SCALE GENOMIC DNA]</scope>
    <source>
        <strain evidence="2 3">CA046A</strain>
    </source>
</reference>
<protein>
    <recommendedName>
        <fullName evidence="1">GTPase-associated system helical domain-containing protein</fullName>
    </recommendedName>
</protein>
<dbReference type="Proteomes" id="UP000528460">
    <property type="component" value="Unassembled WGS sequence"/>
</dbReference>
<sequence>MVIRAVQTLLADPERPGVDRCPAVNDVISQVSEAWANAGVETRGMLGLQAILLAAWPHDLRSGGFSLVPLFESAWMLTKGRRLQQARIEEWRNAYFVTQAASSTTYSGAQHNGDKLDLPSLDPEIPIFQPQKQPGGAYDFGDFGTEITDILTKQTTALATLDNRTRPLFKAIHGTEGLLNQLNLIWWGQARYSPGTRKPYRRIKDSAERLWWMAWEASELAIGLSIEPAVSFFVEVLQQVDGELHIQRPLKEWIGELIHTLRQIQRSEQSAKSIAVGNRLKALATEDSLGLPITWARLEAALEQRVGPDFETRAHEKIALDMDTRIDRGEWAAWLFREALLDRYLREE</sequence>
<comment type="caution">
    <text evidence="2">The sequence shown here is derived from an EMBL/GenBank/DDBJ whole genome shotgun (WGS) entry which is preliminary data.</text>
</comment>
<organism evidence="2 3">
    <name type="scientific">Corallococcus exercitus</name>
    <dbReference type="NCBI Taxonomy" id="2316736"/>
    <lineage>
        <taxon>Bacteria</taxon>
        <taxon>Pseudomonadati</taxon>
        <taxon>Myxococcota</taxon>
        <taxon>Myxococcia</taxon>
        <taxon>Myxococcales</taxon>
        <taxon>Cystobacterineae</taxon>
        <taxon>Myxococcaceae</taxon>
        <taxon>Corallococcus</taxon>
    </lineage>
</organism>
<evidence type="ECO:0000313" key="2">
    <source>
        <dbReference type="EMBL" id="NOK09491.1"/>
    </source>
</evidence>
<evidence type="ECO:0000259" key="1">
    <source>
        <dbReference type="Pfam" id="PF19994"/>
    </source>
</evidence>
<name>A0A7Y4NDJ1_9BACT</name>
<feature type="domain" description="GTPase-associated system helical" evidence="1">
    <location>
        <begin position="147"/>
        <end position="341"/>
    </location>
</feature>
<proteinExistence type="predicted"/>
<dbReference type="EMBL" id="JABFJW010000063">
    <property type="protein sequence ID" value="NOK09491.1"/>
    <property type="molecule type" value="Genomic_DNA"/>
</dbReference>
<dbReference type="AlphaFoldDB" id="A0A7Y4NDJ1"/>
<gene>
    <name evidence="2" type="ORF">HNS30_10660</name>
</gene>
<dbReference type="Pfam" id="PF19994">
    <property type="entry name" value="GASH"/>
    <property type="match status" value="1"/>
</dbReference>